<evidence type="ECO:0000313" key="4">
    <source>
        <dbReference type="Proteomes" id="UP001162834"/>
    </source>
</evidence>
<dbReference type="PANTHER" id="PTHR23416:SF78">
    <property type="entry name" value="LIPOPOLYSACCHARIDE BIOSYNTHESIS O-ACETYL TRANSFERASE WBBJ-RELATED"/>
    <property type="match status" value="1"/>
</dbReference>
<dbReference type="PANTHER" id="PTHR23416">
    <property type="entry name" value="SIALIC ACID SYNTHASE-RELATED"/>
    <property type="match status" value="1"/>
</dbReference>
<evidence type="ECO:0000256" key="2">
    <source>
        <dbReference type="ARBA" id="ARBA00022737"/>
    </source>
</evidence>
<dbReference type="AlphaFoldDB" id="A0A9E6Y091"/>
<dbReference type="RefSeq" id="WP_259311621.1">
    <property type="nucleotide sequence ID" value="NZ_CP087164.1"/>
</dbReference>
<dbReference type="EMBL" id="CP087164">
    <property type="protein sequence ID" value="UGS37571.1"/>
    <property type="molecule type" value="Genomic_DNA"/>
</dbReference>
<dbReference type="InterPro" id="IPR011004">
    <property type="entry name" value="Trimer_LpxA-like_sf"/>
</dbReference>
<reference evidence="3" key="1">
    <citation type="journal article" date="2022" name="Int. J. Syst. Evol. Microbiol.">
        <title>Pseudomonas aegrilactucae sp. nov. and Pseudomonas morbosilactucae sp. nov., pathogens causing bacterial rot of lettuce in Japan.</title>
        <authorList>
            <person name="Sawada H."/>
            <person name="Fujikawa T."/>
            <person name="Satou M."/>
        </authorList>
    </citation>
    <scope>NUCLEOTIDE SEQUENCE</scope>
    <source>
        <strain evidence="3">0166_1</strain>
    </source>
</reference>
<organism evidence="3 4">
    <name type="scientific">Capillimicrobium parvum</name>
    <dbReference type="NCBI Taxonomy" id="2884022"/>
    <lineage>
        <taxon>Bacteria</taxon>
        <taxon>Bacillati</taxon>
        <taxon>Actinomycetota</taxon>
        <taxon>Thermoleophilia</taxon>
        <taxon>Solirubrobacterales</taxon>
        <taxon>Capillimicrobiaceae</taxon>
        <taxon>Capillimicrobium</taxon>
    </lineage>
</organism>
<keyword evidence="1 3" id="KW-0808">Transferase</keyword>
<keyword evidence="2" id="KW-0677">Repeat</keyword>
<accession>A0A9E6Y091</accession>
<gene>
    <name evidence="3" type="ORF">DSM104329_03988</name>
</gene>
<dbReference type="InterPro" id="IPR018357">
    <property type="entry name" value="Hexapep_transf_CS"/>
</dbReference>
<dbReference type="Gene3D" id="2.160.10.10">
    <property type="entry name" value="Hexapeptide repeat proteins"/>
    <property type="match status" value="1"/>
</dbReference>
<evidence type="ECO:0000313" key="3">
    <source>
        <dbReference type="EMBL" id="UGS37571.1"/>
    </source>
</evidence>
<dbReference type="KEGG" id="sbae:DSM104329_03988"/>
<dbReference type="Proteomes" id="UP001162834">
    <property type="component" value="Chromosome"/>
</dbReference>
<dbReference type="SUPFAM" id="SSF51161">
    <property type="entry name" value="Trimeric LpxA-like enzymes"/>
    <property type="match status" value="1"/>
</dbReference>
<proteinExistence type="predicted"/>
<name>A0A9E6Y091_9ACTN</name>
<dbReference type="GO" id="GO:0016746">
    <property type="term" value="F:acyltransferase activity"/>
    <property type="evidence" value="ECO:0007669"/>
    <property type="project" value="UniProtKB-KW"/>
</dbReference>
<dbReference type="PROSITE" id="PS00101">
    <property type="entry name" value="HEXAPEP_TRANSFERASES"/>
    <property type="match status" value="1"/>
</dbReference>
<sequence>MPLRARARLLRHRLRPRVRLGRGVTCGRRVRLEADPGACIVIGDGVRLGDGTRLIARAGTVAVGRRSVLGERCTVVALGGIELGADVRLGDWVTVTDFEPAPADPETPIRAQPLHVAAVRVGDGAILDHGACVLAGVAVGPRARVGAHAVLAADVPAGGAAEGAPATVRAR</sequence>
<evidence type="ECO:0000256" key="1">
    <source>
        <dbReference type="ARBA" id="ARBA00022679"/>
    </source>
</evidence>
<dbReference type="EC" id="2.3.1.-" evidence="3"/>
<protein>
    <submittedName>
        <fullName evidence="3">Acetyltransferase</fullName>
        <ecNumber evidence="3">2.3.1.-</ecNumber>
    </submittedName>
</protein>
<keyword evidence="4" id="KW-1185">Reference proteome</keyword>
<dbReference type="InterPro" id="IPR051159">
    <property type="entry name" value="Hexapeptide_acetyltransf"/>
</dbReference>
<keyword evidence="3" id="KW-0012">Acyltransferase</keyword>